<evidence type="ECO:0000313" key="2">
    <source>
        <dbReference type="Proteomes" id="UP000271098"/>
    </source>
</evidence>
<reference evidence="1 2" key="2">
    <citation type="submission" date="2018-11" db="EMBL/GenBank/DDBJ databases">
        <authorList>
            <consortium name="Pathogen Informatics"/>
        </authorList>
    </citation>
    <scope>NUCLEOTIDE SEQUENCE [LARGE SCALE GENOMIC DNA]</scope>
</reference>
<evidence type="ECO:0000313" key="3">
    <source>
        <dbReference type="WBParaSite" id="GPUH_0000038101-mRNA-1"/>
    </source>
</evidence>
<reference evidence="3" key="1">
    <citation type="submission" date="2016-06" db="UniProtKB">
        <authorList>
            <consortium name="WormBaseParasite"/>
        </authorList>
    </citation>
    <scope>IDENTIFICATION</scope>
</reference>
<gene>
    <name evidence="1" type="ORF">GPUH_LOCUS382</name>
</gene>
<sequence length="174" mass="18960">MALQASVQLALSATANASFVVFVSVQKLPTSSIGPKIDMGSYMPTPLLDTKCRGVMDYHVSMLLETEKYVVTQASTCVGWFSVYGESGYEKLYISPPQSKNVLLHKLIFGLNAGVNSSSSMLQVLKYGGNGVPEMMHTSFLDLAVSWSQFVTGSAVFYVPSDNNIITVSCWIFF</sequence>
<dbReference type="EMBL" id="UYRT01000321">
    <property type="protein sequence ID" value="VDK27993.1"/>
    <property type="molecule type" value="Genomic_DNA"/>
</dbReference>
<name>A0A183CV91_9BILA</name>
<dbReference type="OrthoDB" id="5868818at2759"/>
<accession>A0A183CV91</accession>
<protein>
    <submittedName>
        <fullName evidence="3">DOMON domain-containing protein</fullName>
    </submittedName>
</protein>
<dbReference type="WBParaSite" id="GPUH_0000038101-mRNA-1">
    <property type="protein sequence ID" value="GPUH_0000038101-mRNA-1"/>
    <property type="gene ID" value="GPUH_0000038101"/>
</dbReference>
<evidence type="ECO:0000313" key="1">
    <source>
        <dbReference type="EMBL" id="VDK27993.1"/>
    </source>
</evidence>
<organism evidence="3">
    <name type="scientific">Gongylonema pulchrum</name>
    <dbReference type="NCBI Taxonomy" id="637853"/>
    <lineage>
        <taxon>Eukaryota</taxon>
        <taxon>Metazoa</taxon>
        <taxon>Ecdysozoa</taxon>
        <taxon>Nematoda</taxon>
        <taxon>Chromadorea</taxon>
        <taxon>Rhabditida</taxon>
        <taxon>Spirurina</taxon>
        <taxon>Spiruromorpha</taxon>
        <taxon>Spiruroidea</taxon>
        <taxon>Gongylonematidae</taxon>
        <taxon>Gongylonema</taxon>
    </lineage>
</organism>
<proteinExistence type="predicted"/>
<keyword evidence="2" id="KW-1185">Reference proteome</keyword>
<dbReference type="Proteomes" id="UP000271098">
    <property type="component" value="Unassembled WGS sequence"/>
</dbReference>
<dbReference type="AlphaFoldDB" id="A0A183CV91"/>